<dbReference type="Proteomes" id="UP001165083">
    <property type="component" value="Unassembled WGS sequence"/>
</dbReference>
<sequence length="313" mass="34166">MKSLIPAPPAARASRNTSSASCRCRGQGHPALCETPVHWLRWALLFNDIASLHAQQRRNAHALSVCDESKDGRLMEQVHDGITSPSSLEFMLESVRPRNQLAPVDAANTIGARRRAATKSEFTVSAELLSPATEALNFEPPSHETGAALSIPHGVALTSSACEPAVGTEVALGSRINAALPTAQCFYGSYQRQPPDDMTTEDISFFLSMVESMPRGPTKWLQIHAKYLISFPSSSRNFNALRCKLKKEKKRRSVEAEISATPPKLPNNVVHYTIAYAKLNGAASQTPNSQMKSWALLLAGPESFAKIDMESRR</sequence>
<proteinExistence type="predicted"/>
<keyword evidence="3" id="KW-1185">Reference proteome</keyword>
<name>A0A9W6TY76_9STRA</name>
<dbReference type="EMBL" id="BSXW01000409">
    <property type="protein sequence ID" value="GMF21481.1"/>
    <property type="molecule type" value="Genomic_DNA"/>
</dbReference>
<protein>
    <submittedName>
        <fullName evidence="2">Unnamed protein product</fullName>
    </submittedName>
</protein>
<organism evidence="2 3">
    <name type="scientific">Phytophthora lilii</name>
    <dbReference type="NCBI Taxonomy" id="2077276"/>
    <lineage>
        <taxon>Eukaryota</taxon>
        <taxon>Sar</taxon>
        <taxon>Stramenopiles</taxon>
        <taxon>Oomycota</taxon>
        <taxon>Peronosporomycetes</taxon>
        <taxon>Peronosporales</taxon>
        <taxon>Peronosporaceae</taxon>
        <taxon>Phytophthora</taxon>
    </lineage>
</organism>
<evidence type="ECO:0000256" key="1">
    <source>
        <dbReference type="SAM" id="MobiDB-lite"/>
    </source>
</evidence>
<comment type="caution">
    <text evidence="2">The sequence shown here is derived from an EMBL/GenBank/DDBJ whole genome shotgun (WGS) entry which is preliminary data.</text>
</comment>
<feature type="compositionally biased region" description="Low complexity" evidence="1">
    <location>
        <begin position="10"/>
        <end position="20"/>
    </location>
</feature>
<gene>
    <name evidence="2" type="ORF">Plil01_000848000</name>
</gene>
<feature type="region of interest" description="Disordered" evidence="1">
    <location>
        <begin position="1"/>
        <end position="20"/>
    </location>
</feature>
<evidence type="ECO:0000313" key="2">
    <source>
        <dbReference type="EMBL" id="GMF21481.1"/>
    </source>
</evidence>
<evidence type="ECO:0000313" key="3">
    <source>
        <dbReference type="Proteomes" id="UP001165083"/>
    </source>
</evidence>
<accession>A0A9W6TY76</accession>
<reference evidence="2" key="1">
    <citation type="submission" date="2023-04" db="EMBL/GenBank/DDBJ databases">
        <title>Phytophthora lilii NBRC 32176.</title>
        <authorList>
            <person name="Ichikawa N."/>
            <person name="Sato H."/>
            <person name="Tonouchi N."/>
        </authorList>
    </citation>
    <scope>NUCLEOTIDE SEQUENCE</scope>
    <source>
        <strain evidence="2">NBRC 32176</strain>
    </source>
</reference>
<dbReference type="AlphaFoldDB" id="A0A9W6TY76"/>